<dbReference type="AntiFam" id="ANF00142">
    <property type="entry name" value="Shadow ORF (opposite yadG)"/>
</dbReference>
<comment type="caution">
    <text evidence="1">The sequence shown here is derived from an EMBL/GenBank/DDBJ whole genome shotgun (WGS) entry which is preliminary data.</text>
</comment>
<dbReference type="EMBL" id="VSSQ01025428">
    <property type="protein sequence ID" value="MPM73541.1"/>
    <property type="molecule type" value="Genomic_DNA"/>
</dbReference>
<protein>
    <submittedName>
        <fullName evidence="1">Uncharacterized protein</fullName>
    </submittedName>
</protein>
<dbReference type="AntiFam" id="ANF00095">
    <property type="entry name" value="Shadow ORF (opposite ABC transporters)"/>
</dbReference>
<dbReference type="AlphaFoldDB" id="A0A645C8B1"/>
<proteinExistence type="predicted"/>
<accession>A0A645C8B1</accession>
<evidence type="ECO:0000313" key="1">
    <source>
        <dbReference type="EMBL" id="MPM73541.1"/>
    </source>
</evidence>
<sequence>MVCHPLQKIAVVSHHHKAPGPSAQPVLQPGNHLRVQMVCRLVQNQHVRGMNQRRRKGHPLALSAGKRADFLLRVRNAQPGQHGDRLVFVQRPKFLWKAEKHLLQYRGAVIQLRVLGKKAHLHVGVPAHRAAVRLNHPGQHPQKSGLPGSVHADDAHPVALVQIKIHIFQQLPAAKVDAQPFRRDQHRVLLQGPGIQPAPFVFFSILLHPAPSRKPGTACPAVWRVLK</sequence>
<gene>
    <name evidence="1" type="ORF">SDC9_120523</name>
</gene>
<organism evidence="1">
    <name type="scientific">bioreactor metagenome</name>
    <dbReference type="NCBI Taxonomy" id="1076179"/>
    <lineage>
        <taxon>unclassified sequences</taxon>
        <taxon>metagenomes</taxon>
        <taxon>ecological metagenomes</taxon>
    </lineage>
</organism>
<reference evidence="1" key="1">
    <citation type="submission" date="2019-08" db="EMBL/GenBank/DDBJ databases">
        <authorList>
            <person name="Kucharzyk K."/>
            <person name="Murdoch R.W."/>
            <person name="Higgins S."/>
            <person name="Loffler F."/>
        </authorList>
    </citation>
    <scope>NUCLEOTIDE SEQUENCE</scope>
</reference>
<name>A0A645C8B1_9ZZZZ</name>